<keyword evidence="4" id="KW-0813">Transport</keyword>
<gene>
    <name evidence="9" type="ORF">CLEI1391_LOCUS18946</name>
</gene>
<dbReference type="GO" id="GO:0016192">
    <property type="term" value="P:vesicle-mediated transport"/>
    <property type="evidence" value="ECO:0007669"/>
    <property type="project" value="UniProtKB-KW"/>
</dbReference>
<keyword evidence="7" id="KW-0479">Metal-binding</keyword>
<keyword evidence="2" id="KW-0449">Lipoprotein</keyword>
<feature type="binding site" evidence="6">
    <location>
        <position position="69"/>
    </location>
    <ligand>
        <name>GTP</name>
        <dbReference type="ChEBI" id="CHEBI:37565"/>
    </ligand>
</feature>
<dbReference type="Pfam" id="PF00025">
    <property type="entry name" value="Arf"/>
    <property type="match status" value="1"/>
</dbReference>
<evidence type="ECO:0000256" key="8">
    <source>
        <dbReference type="RuleBase" id="RU003925"/>
    </source>
</evidence>
<sequence>MGVKKLFRKLGCGKVHAGVIVVGLANSGKTTCVHVLSNQPVEEVVPTVGFSIENFETKQAKIRVVDLSGAAKYMSLWPHYYREVQAVIFVVDAADPSRFQDAADCLSKVLAHEDLRGRPLLVLANKQDLPHATQPAQVAQLLGLTRITGREYTIRECSALKGTGVQEGVSWLLTRVKQ</sequence>
<dbReference type="AlphaFoldDB" id="A0A7S0S3I3"/>
<dbReference type="PROSITE" id="PS51419">
    <property type="entry name" value="RAB"/>
    <property type="match status" value="1"/>
</dbReference>
<organism evidence="9">
    <name type="scientific">Chlamydomonas leiostraca</name>
    <dbReference type="NCBI Taxonomy" id="1034604"/>
    <lineage>
        <taxon>Eukaryota</taxon>
        <taxon>Viridiplantae</taxon>
        <taxon>Chlorophyta</taxon>
        <taxon>core chlorophytes</taxon>
        <taxon>Chlorophyceae</taxon>
        <taxon>CS clade</taxon>
        <taxon>Chlamydomonadales</taxon>
        <taxon>Chlamydomonadaceae</taxon>
        <taxon>Chlamydomonas</taxon>
    </lineage>
</organism>
<dbReference type="FunFam" id="3.40.50.300:FF:001166">
    <property type="entry name" value="ADP-ribosylation factor D"/>
    <property type="match status" value="1"/>
</dbReference>
<dbReference type="PROSITE" id="PS51417">
    <property type="entry name" value="ARF"/>
    <property type="match status" value="1"/>
</dbReference>
<proteinExistence type="inferred from homology"/>
<comment type="similarity">
    <text evidence="1 8">Belongs to the small GTPase superfamily. Arf family.</text>
</comment>
<dbReference type="SMART" id="SM00178">
    <property type="entry name" value="SAR"/>
    <property type="match status" value="1"/>
</dbReference>
<dbReference type="InterPro" id="IPR005225">
    <property type="entry name" value="Small_GTP-bd"/>
</dbReference>
<keyword evidence="2" id="KW-0519">Myristate</keyword>
<keyword evidence="4" id="KW-0931">ER-Golgi transport</keyword>
<feature type="binding site" evidence="7">
    <location>
        <position position="30"/>
    </location>
    <ligand>
        <name>Mg(2+)</name>
        <dbReference type="ChEBI" id="CHEBI:18420"/>
    </ligand>
</feature>
<evidence type="ECO:0000256" key="1">
    <source>
        <dbReference type="ARBA" id="ARBA00010290"/>
    </source>
</evidence>
<dbReference type="GO" id="GO:0046872">
    <property type="term" value="F:metal ion binding"/>
    <property type="evidence" value="ECO:0007669"/>
    <property type="project" value="UniProtKB-KW"/>
</dbReference>
<dbReference type="SUPFAM" id="SSF52540">
    <property type="entry name" value="P-loop containing nucleoside triphosphate hydrolases"/>
    <property type="match status" value="1"/>
</dbReference>
<dbReference type="GO" id="GO:0005525">
    <property type="term" value="F:GTP binding"/>
    <property type="evidence" value="ECO:0007669"/>
    <property type="project" value="UniProtKB-KW"/>
</dbReference>
<reference evidence="9" key="1">
    <citation type="submission" date="2021-01" db="EMBL/GenBank/DDBJ databases">
        <authorList>
            <person name="Corre E."/>
            <person name="Pelletier E."/>
            <person name="Niang G."/>
            <person name="Scheremetjew M."/>
            <person name="Finn R."/>
            <person name="Kale V."/>
            <person name="Holt S."/>
            <person name="Cochrane G."/>
            <person name="Meng A."/>
            <person name="Brown T."/>
            <person name="Cohen L."/>
        </authorList>
    </citation>
    <scope>NUCLEOTIDE SEQUENCE</scope>
    <source>
        <strain evidence="9">SAG 11-49</strain>
    </source>
</reference>
<dbReference type="SMART" id="SM00177">
    <property type="entry name" value="ARF"/>
    <property type="match status" value="1"/>
</dbReference>
<dbReference type="CDD" id="cd00878">
    <property type="entry name" value="Arf_Arl"/>
    <property type="match status" value="1"/>
</dbReference>
<dbReference type="GO" id="GO:0003924">
    <property type="term" value="F:GTPase activity"/>
    <property type="evidence" value="ECO:0007669"/>
    <property type="project" value="InterPro"/>
</dbReference>
<accession>A0A7S0S3I3</accession>
<dbReference type="NCBIfam" id="TIGR00231">
    <property type="entry name" value="small_GTP"/>
    <property type="match status" value="1"/>
</dbReference>
<evidence type="ECO:0000256" key="7">
    <source>
        <dbReference type="PIRSR" id="PIRSR606689-2"/>
    </source>
</evidence>
<dbReference type="InterPro" id="IPR006689">
    <property type="entry name" value="Small_GTPase_ARF/SAR"/>
</dbReference>
<dbReference type="PANTHER" id="PTHR11711">
    <property type="entry name" value="ADP RIBOSYLATION FACTOR-RELATED"/>
    <property type="match status" value="1"/>
</dbReference>
<dbReference type="SMART" id="SM00175">
    <property type="entry name" value="RAB"/>
    <property type="match status" value="1"/>
</dbReference>
<dbReference type="EMBL" id="HBFB01033775">
    <property type="protein sequence ID" value="CAD8694763.1"/>
    <property type="molecule type" value="Transcribed_RNA"/>
</dbReference>
<protein>
    <recommendedName>
        <fullName evidence="10">ADP-ribosylation factor-like protein 6</fullName>
    </recommendedName>
</protein>
<keyword evidence="7" id="KW-0460">Magnesium</keyword>
<evidence type="ECO:0000256" key="2">
    <source>
        <dbReference type="ARBA" id="ARBA00022707"/>
    </source>
</evidence>
<name>A0A7S0S3I3_9CHLO</name>
<evidence type="ECO:0000256" key="6">
    <source>
        <dbReference type="PIRSR" id="PIRSR606689-1"/>
    </source>
</evidence>
<keyword evidence="3 6" id="KW-0547">Nucleotide-binding</keyword>
<evidence type="ECO:0000313" key="9">
    <source>
        <dbReference type="EMBL" id="CAD8694763.1"/>
    </source>
</evidence>
<evidence type="ECO:0000256" key="5">
    <source>
        <dbReference type="ARBA" id="ARBA00023134"/>
    </source>
</evidence>
<evidence type="ECO:0000256" key="4">
    <source>
        <dbReference type="ARBA" id="ARBA00022892"/>
    </source>
</evidence>
<dbReference type="InterPro" id="IPR027417">
    <property type="entry name" value="P-loop_NTPase"/>
</dbReference>
<dbReference type="InterPro" id="IPR024156">
    <property type="entry name" value="Small_GTPase_ARF"/>
</dbReference>
<evidence type="ECO:0008006" key="10">
    <source>
        <dbReference type="Google" id="ProtNLM"/>
    </source>
</evidence>
<feature type="binding site" evidence="6">
    <location>
        <begin position="125"/>
        <end position="128"/>
    </location>
    <ligand>
        <name>GTP</name>
        <dbReference type="ChEBI" id="CHEBI:37565"/>
    </ligand>
</feature>
<feature type="binding site" evidence="6">
    <location>
        <begin position="23"/>
        <end position="30"/>
    </location>
    <ligand>
        <name>GTP</name>
        <dbReference type="ChEBI" id="CHEBI:37565"/>
    </ligand>
</feature>
<dbReference type="Gene3D" id="3.40.50.300">
    <property type="entry name" value="P-loop containing nucleotide triphosphate hydrolases"/>
    <property type="match status" value="1"/>
</dbReference>
<evidence type="ECO:0000256" key="3">
    <source>
        <dbReference type="ARBA" id="ARBA00022741"/>
    </source>
</evidence>
<dbReference type="PRINTS" id="PR00328">
    <property type="entry name" value="SAR1GTPBP"/>
</dbReference>
<keyword evidence="5 6" id="KW-0342">GTP-binding</keyword>
<feature type="binding site" evidence="7">
    <location>
        <position position="47"/>
    </location>
    <ligand>
        <name>Mg(2+)</name>
        <dbReference type="ChEBI" id="CHEBI:18420"/>
    </ligand>
</feature>